<dbReference type="InterPro" id="IPR036812">
    <property type="entry name" value="NAD(P)_OxRdtase_dom_sf"/>
</dbReference>
<feature type="site" description="Lowers pKa of active site Tyr" evidence="4">
    <location>
        <position position="82"/>
    </location>
</feature>
<evidence type="ECO:0000256" key="3">
    <source>
        <dbReference type="PIRSR" id="PIRSR000097-2"/>
    </source>
</evidence>
<dbReference type="OMA" id="TWHHRVQ"/>
<dbReference type="PANTHER" id="PTHR11732">
    <property type="entry name" value="ALDO/KETO REDUCTASE"/>
    <property type="match status" value="1"/>
</dbReference>
<dbReference type="GO" id="GO:0016616">
    <property type="term" value="F:oxidoreductase activity, acting on the CH-OH group of donors, NAD or NADP as acceptor"/>
    <property type="evidence" value="ECO:0007669"/>
    <property type="project" value="UniProtKB-ARBA"/>
</dbReference>
<name>A0A9Q8PJW9_PASFU</name>
<sequence>MGSAPPQLTKRTYKLNTGAEIPAIGLGTWQSPPGQVEKAVEAALKHGYRHIDTAAGYGNEAEVATGWKASGVPRGQFFLTTKLNNPDQGRVAEACDESLKRLGTDYVDLFLMHWPQPVDPSDASGKKALENWDFKKTWAEMQKLPATGKVKAIGVSNFSKHHLEELFADSSFKVTPAVNQVEVHPCYPSFKLVDYNTSKGIHTTAYSCLGSTDSPLYKNDTLAKIAEKKGKTVQQVLLQWGLSRGYSVIPKSTSPSRIEANFALDGWSLDDDEIKTISSIKDRFKVCDGTFLPYDGEKAKLFVDDE</sequence>
<dbReference type="Gene3D" id="3.20.20.100">
    <property type="entry name" value="NADP-dependent oxidoreductase domain"/>
    <property type="match status" value="1"/>
</dbReference>
<protein>
    <submittedName>
        <fullName evidence="6">Glycerol 2-dehydrogenase (NADP(+))</fullName>
    </submittedName>
</protein>
<feature type="active site" description="Proton donor" evidence="2">
    <location>
        <position position="57"/>
    </location>
</feature>
<dbReference type="RefSeq" id="XP_047768143.1">
    <property type="nucleotide sequence ID" value="XM_047912465.1"/>
</dbReference>
<feature type="domain" description="NADP-dependent oxidoreductase" evidence="5">
    <location>
        <begin position="24"/>
        <end position="281"/>
    </location>
</feature>
<evidence type="ECO:0000256" key="2">
    <source>
        <dbReference type="PIRSR" id="PIRSR000097-1"/>
    </source>
</evidence>
<keyword evidence="7" id="KW-1185">Reference proteome</keyword>
<dbReference type="SUPFAM" id="SSF51430">
    <property type="entry name" value="NAD(P)-linked oxidoreductase"/>
    <property type="match status" value="1"/>
</dbReference>
<dbReference type="OrthoDB" id="416253at2759"/>
<dbReference type="PIRSF" id="PIRSF000097">
    <property type="entry name" value="AKR"/>
    <property type="match status" value="1"/>
</dbReference>
<evidence type="ECO:0000256" key="1">
    <source>
        <dbReference type="ARBA" id="ARBA00023002"/>
    </source>
</evidence>
<gene>
    <name evidence="6" type="ORF">CLAFUR5_13317</name>
</gene>
<accession>A0A9Q8PJW9</accession>
<dbReference type="FunFam" id="3.20.20.100:FF:000002">
    <property type="entry name" value="2,5-diketo-D-gluconic acid reductase A"/>
    <property type="match status" value="1"/>
</dbReference>
<dbReference type="Proteomes" id="UP000756132">
    <property type="component" value="Chromosome 11"/>
</dbReference>
<evidence type="ECO:0000313" key="6">
    <source>
        <dbReference type="EMBL" id="UJO23777.1"/>
    </source>
</evidence>
<dbReference type="InterPro" id="IPR023210">
    <property type="entry name" value="NADP_OxRdtase_dom"/>
</dbReference>
<keyword evidence="1" id="KW-0560">Oxidoreductase</keyword>
<dbReference type="EMBL" id="CP090173">
    <property type="protein sequence ID" value="UJO23777.1"/>
    <property type="molecule type" value="Genomic_DNA"/>
</dbReference>
<evidence type="ECO:0000259" key="5">
    <source>
        <dbReference type="Pfam" id="PF00248"/>
    </source>
</evidence>
<dbReference type="Pfam" id="PF00248">
    <property type="entry name" value="Aldo_ket_red"/>
    <property type="match status" value="1"/>
</dbReference>
<dbReference type="PROSITE" id="PS00062">
    <property type="entry name" value="ALDOKETO_REDUCTASE_2"/>
    <property type="match status" value="1"/>
</dbReference>
<feature type="binding site" evidence="3">
    <location>
        <position position="113"/>
    </location>
    <ligand>
        <name>substrate</name>
    </ligand>
</feature>
<dbReference type="InterPro" id="IPR018170">
    <property type="entry name" value="Aldo/ket_reductase_CS"/>
</dbReference>
<dbReference type="GeneID" id="71993195"/>
<proteinExistence type="predicted"/>
<organism evidence="6 7">
    <name type="scientific">Passalora fulva</name>
    <name type="common">Tomato leaf mold</name>
    <name type="synonym">Cladosporium fulvum</name>
    <dbReference type="NCBI Taxonomy" id="5499"/>
    <lineage>
        <taxon>Eukaryota</taxon>
        <taxon>Fungi</taxon>
        <taxon>Dikarya</taxon>
        <taxon>Ascomycota</taxon>
        <taxon>Pezizomycotina</taxon>
        <taxon>Dothideomycetes</taxon>
        <taxon>Dothideomycetidae</taxon>
        <taxon>Mycosphaerellales</taxon>
        <taxon>Mycosphaerellaceae</taxon>
        <taxon>Fulvia</taxon>
    </lineage>
</organism>
<dbReference type="InterPro" id="IPR020471">
    <property type="entry name" value="AKR"/>
</dbReference>
<evidence type="ECO:0000313" key="7">
    <source>
        <dbReference type="Proteomes" id="UP000756132"/>
    </source>
</evidence>
<reference evidence="6" key="2">
    <citation type="journal article" date="2022" name="Microb. Genom.">
        <title>A chromosome-scale genome assembly of the tomato pathogen Cladosporium fulvum reveals a compartmentalized genome architecture and the presence of a dispensable chromosome.</title>
        <authorList>
            <person name="Zaccaron A.Z."/>
            <person name="Chen L.H."/>
            <person name="Samaras A."/>
            <person name="Stergiopoulos I."/>
        </authorList>
    </citation>
    <scope>NUCLEOTIDE SEQUENCE</scope>
    <source>
        <strain evidence="6">Race5_Kim</strain>
    </source>
</reference>
<reference evidence="6" key="1">
    <citation type="submission" date="2021-12" db="EMBL/GenBank/DDBJ databases">
        <authorList>
            <person name="Zaccaron A."/>
            <person name="Stergiopoulos I."/>
        </authorList>
    </citation>
    <scope>NUCLEOTIDE SEQUENCE</scope>
    <source>
        <strain evidence="6">Race5_Kim</strain>
    </source>
</reference>
<dbReference type="PRINTS" id="PR00069">
    <property type="entry name" value="ALDKETRDTASE"/>
</dbReference>
<dbReference type="KEGG" id="ffu:CLAFUR5_13317"/>
<dbReference type="PROSITE" id="PS00063">
    <property type="entry name" value="ALDOKETO_REDUCTASE_3"/>
    <property type="match status" value="1"/>
</dbReference>
<dbReference type="AlphaFoldDB" id="A0A9Q8PJW9"/>
<evidence type="ECO:0000256" key="4">
    <source>
        <dbReference type="PIRSR" id="PIRSR000097-3"/>
    </source>
</evidence>